<proteinExistence type="predicted"/>
<dbReference type="AlphaFoldDB" id="A0A2S7YQ04"/>
<name>A0A2S7YQ04_BEABA</name>
<evidence type="ECO:0000313" key="2">
    <source>
        <dbReference type="Proteomes" id="UP000237441"/>
    </source>
</evidence>
<dbReference type="Proteomes" id="UP000237441">
    <property type="component" value="Unassembled WGS sequence"/>
</dbReference>
<dbReference type="EMBL" id="JRHA01000010">
    <property type="protein sequence ID" value="PQK18034.1"/>
    <property type="molecule type" value="Genomic_DNA"/>
</dbReference>
<evidence type="ECO:0000313" key="1">
    <source>
        <dbReference type="EMBL" id="PQK18034.1"/>
    </source>
</evidence>
<reference evidence="1 2" key="1">
    <citation type="submission" date="2016-07" db="EMBL/GenBank/DDBJ databases">
        <title>Comparative genomics of the entomopathogenic fungus Beauveria bassiana.</title>
        <authorList>
            <person name="Valero Jimenez C.A."/>
            <person name="Zwaan B.J."/>
            <person name="Van Kan J.A."/>
            <person name="Takken W."/>
            <person name="Debets A.J."/>
            <person name="Schoustra S.E."/>
            <person name="Koenraadt C.J."/>
        </authorList>
    </citation>
    <scope>NUCLEOTIDE SEQUENCE [LARGE SCALE GENOMIC DNA]</scope>
    <source>
        <strain evidence="1 2">ARSEF 8028</strain>
    </source>
</reference>
<comment type="caution">
    <text evidence="1">The sequence shown here is derived from an EMBL/GenBank/DDBJ whole genome shotgun (WGS) entry which is preliminary data.</text>
</comment>
<sequence length="374" mass="43385">MDDIESFIVKSQSKPEDALVAFRYYFATIIYEVLPIFPLVAQEDLLELISRRVNDAQGFDIRFAAAVYRLGHRLFENTQRARQLRLSGNSNMDHFQVYYSRNVSLFDPAITRVMRLEELSFWFLWSVCSGIHTLQARVTLYRACKDVARSRQFEEWAEPGSFKELVTLTAALLLLHETSSPDITASLSNFPSFPIPDFDQLAHRMASTDQALSYVGRLRSYQAQHNIWQCNPLERQVPNGGTGHITYVMACLPWYMAYLELVREGKPEDYLVKHNAEMFVLTLIENVYDIQKRQDPFYRMLTMERETNLLRIIAHGARLQLCPLMRIITAYEETLMFIELYMKDYLGKGRMIGYLAELADLRISLGLRAPDTTL</sequence>
<dbReference type="OrthoDB" id="10495441at2759"/>
<organism evidence="1 2">
    <name type="scientific">Beauveria bassiana</name>
    <name type="common">White muscardine disease fungus</name>
    <name type="synonym">Tritirachium shiotae</name>
    <dbReference type="NCBI Taxonomy" id="176275"/>
    <lineage>
        <taxon>Eukaryota</taxon>
        <taxon>Fungi</taxon>
        <taxon>Dikarya</taxon>
        <taxon>Ascomycota</taxon>
        <taxon>Pezizomycotina</taxon>
        <taxon>Sordariomycetes</taxon>
        <taxon>Hypocreomycetidae</taxon>
        <taxon>Hypocreales</taxon>
        <taxon>Cordycipitaceae</taxon>
        <taxon>Beauveria</taxon>
    </lineage>
</organism>
<accession>A0A2S7YQ04</accession>
<protein>
    <submittedName>
        <fullName evidence="1">Uncharacterized protein</fullName>
    </submittedName>
</protein>
<gene>
    <name evidence="1" type="ORF">BB8028_0010g00260</name>
</gene>